<dbReference type="PANTHER" id="PTHR48106">
    <property type="entry name" value="QUINONE OXIDOREDUCTASE PIG3-RELATED"/>
    <property type="match status" value="1"/>
</dbReference>
<dbReference type="InterPro" id="IPR002364">
    <property type="entry name" value="Quin_OxRdtase/zeta-crystal_CS"/>
</dbReference>
<dbReference type="PROSITE" id="PS01162">
    <property type="entry name" value="QOR_ZETA_CRYSTAL"/>
    <property type="match status" value="1"/>
</dbReference>
<dbReference type="Pfam" id="PF00107">
    <property type="entry name" value="ADH_zinc_N"/>
    <property type="match status" value="1"/>
</dbReference>
<dbReference type="RefSeq" id="WP_048403789.1">
    <property type="nucleotide sequence ID" value="NZ_CP069442.1"/>
</dbReference>
<accession>A0A202B9R8</accession>
<organism evidence="4 5">
    <name type="scientific">Chromobacterium violaceum</name>
    <dbReference type="NCBI Taxonomy" id="536"/>
    <lineage>
        <taxon>Bacteria</taxon>
        <taxon>Pseudomonadati</taxon>
        <taxon>Pseudomonadota</taxon>
        <taxon>Betaproteobacteria</taxon>
        <taxon>Neisseriales</taxon>
        <taxon>Chromobacteriaceae</taxon>
        <taxon>Chromobacterium</taxon>
    </lineage>
</organism>
<dbReference type="InterPro" id="IPR013149">
    <property type="entry name" value="ADH-like_C"/>
</dbReference>
<dbReference type="EMBL" id="NHOO01000008">
    <property type="protein sequence ID" value="OVE48080.1"/>
    <property type="molecule type" value="Genomic_DNA"/>
</dbReference>
<dbReference type="SUPFAM" id="SSF50129">
    <property type="entry name" value="GroES-like"/>
    <property type="match status" value="1"/>
</dbReference>
<dbReference type="InterPro" id="IPR036291">
    <property type="entry name" value="NAD(P)-bd_dom_sf"/>
</dbReference>
<keyword evidence="1" id="KW-0521">NADP</keyword>
<dbReference type="Gene3D" id="3.40.50.720">
    <property type="entry name" value="NAD(P)-binding Rossmann-like Domain"/>
    <property type="match status" value="1"/>
</dbReference>
<evidence type="ECO:0000313" key="5">
    <source>
        <dbReference type="Proteomes" id="UP000196342"/>
    </source>
</evidence>
<evidence type="ECO:0000259" key="3">
    <source>
        <dbReference type="SMART" id="SM00829"/>
    </source>
</evidence>
<dbReference type="AlphaFoldDB" id="A0A202B9R8"/>
<evidence type="ECO:0000256" key="1">
    <source>
        <dbReference type="ARBA" id="ARBA00022857"/>
    </source>
</evidence>
<dbReference type="FunFam" id="3.40.50.720:FF:000053">
    <property type="entry name" value="Quinone oxidoreductase 1"/>
    <property type="match status" value="1"/>
</dbReference>
<dbReference type="CDD" id="cd05286">
    <property type="entry name" value="QOR2"/>
    <property type="match status" value="1"/>
</dbReference>
<dbReference type="InterPro" id="IPR020843">
    <property type="entry name" value="ER"/>
</dbReference>
<dbReference type="GeneID" id="66365897"/>
<keyword evidence="5" id="KW-1185">Reference proteome</keyword>
<dbReference type="Pfam" id="PF08240">
    <property type="entry name" value="ADH_N"/>
    <property type="match status" value="1"/>
</dbReference>
<keyword evidence="2" id="KW-0560">Oxidoreductase</keyword>
<dbReference type="GO" id="GO:0008270">
    <property type="term" value="F:zinc ion binding"/>
    <property type="evidence" value="ECO:0007669"/>
    <property type="project" value="InterPro"/>
</dbReference>
<evidence type="ECO:0000256" key="2">
    <source>
        <dbReference type="ARBA" id="ARBA00023002"/>
    </source>
</evidence>
<proteinExistence type="predicted"/>
<dbReference type="GO" id="GO:0005829">
    <property type="term" value="C:cytosol"/>
    <property type="evidence" value="ECO:0007669"/>
    <property type="project" value="TreeGrafter"/>
</dbReference>
<dbReference type="PANTHER" id="PTHR48106:SF13">
    <property type="entry name" value="QUINONE OXIDOREDUCTASE-RELATED"/>
    <property type="match status" value="1"/>
</dbReference>
<evidence type="ECO:0000313" key="4">
    <source>
        <dbReference type="EMBL" id="OVE48080.1"/>
    </source>
</evidence>
<gene>
    <name evidence="4" type="ORF">CBW21_11510</name>
</gene>
<dbReference type="GO" id="GO:0035925">
    <property type="term" value="F:mRNA 3'-UTR AU-rich region binding"/>
    <property type="evidence" value="ECO:0007669"/>
    <property type="project" value="TreeGrafter"/>
</dbReference>
<dbReference type="SUPFAM" id="SSF51735">
    <property type="entry name" value="NAD(P)-binding Rossmann-fold domains"/>
    <property type="match status" value="1"/>
</dbReference>
<dbReference type="GO" id="GO:0070402">
    <property type="term" value="F:NADPH binding"/>
    <property type="evidence" value="ECO:0007669"/>
    <property type="project" value="TreeGrafter"/>
</dbReference>
<reference evidence="4 5" key="1">
    <citation type="submission" date="2017-05" db="EMBL/GenBank/DDBJ databases">
        <title>Chromobacterium violaceum GHPS1 isolated from Hydrocarbon polluted soil in French Guiana display an awesome secondary metabolite arsenal and a battery of drug and heavy-metal-resistance and detoxification of xenobiotics proteins.</title>
        <authorList>
            <person name="Belbahri L."/>
        </authorList>
    </citation>
    <scope>NUCLEOTIDE SEQUENCE [LARGE SCALE GENOMIC DNA]</scope>
    <source>
        <strain evidence="4 5">GHPS1</strain>
    </source>
</reference>
<feature type="domain" description="Enoyl reductase (ER)" evidence="3">
    <location>
        <begin position="11"/>
        <end position="322"/>
    </location>
</feature>
<dbReference type="InterPro" id="IPR011032">
    <property type="entry name" value="GroES-like_sf"/>
</dbReference>
<sequence>MSQAIVFAETGGPEVLRLQSAEVGQPGPGQARVRHTAIGVNFIDTYQRSGLYPTPLPSGLGSEAAGVVEAVGEGVAGLRPGDRVAYAGGPLGAYSTERLIAAEHLVKLPDGIADETAACAMLQGMTVEYLVQRTFPVQPGQTVLWHAAAGGVGQIALQWLSAMGVQVIATVGSQAKAEIARSLGAAHVILYREEDVAARVREITGGRGVPVVFDSVGKDTFESSLDSLAPRGMMITFGNASGPVPALSPLELTKRGSLFLTRPKLGDYIAARTDLEASSAALFSRLRDGTIKLSPSHRYPLAEAAQAHRDLEARRTTGSIILQP</sequence>
<protein>
    <submittedName>
        <fullName evidence="4">Quinone oxidoreductase</fullName>
    </submittedName>
</protein>
<name>A0A202B9R8_CHRVL</name>
<dbReference type="Gene3D" id="3.90.180.10">
    <property type="entry name" value="Medium-chain alcohol dehydrogenases, catalytic domain"/>
    <property type="match status" value="1"/>
</dbReference>
<dbReference type="InterPro" id="IPR013154">
    <property type="entry name" value="ADH-like_N"/>
</dbReference>
<dbReference type="NCBIfam" id="NF008024">
    <property type="entry name" value="PRK10754.1"/>
    <property type="match status" value="1"/>
</dbReference>
<comment type="caution">
    <text evidence="4">The sequence shown here is derived from an EMBL/GenBank/DDBJ whole genome shotgun (WGS) entry which is preliminary data.</text>
</comment>
<dbReference type="InterPro" id="IPR047618">
    <property type="entry name" value="QOR-like"/>
</dbReference>
<dbReference type="SMART" id="SM00829">
    <property type="entry name" value="PKS_ER"/>
    <property type="match status" value="1"/>
</dbReference>
<dbReference type="Proteomes" id="UP000196342">
    <property type="component" value="Unassembled WGS sequence"/>
</dbReference>
<dbReference type="GO" id="GO:0003960">
    <property type="term" value="F:quinone reductase (NADPH) activity"/>
    <property type="evidence" value="ECO:0007669"/>
    <property type="project" value="InterPro"/>
</dbReference>